<dbReference type="Pfam" id="PF00012">
    <property type="entry name" value="HSP70"/>
    <property type="match status" value="1"/>
</dbReference>
<keyword evidence="1" id="KW-0547">Nucleotide-binding</keyword>
<dbReference type="Gene3D" id="3.30.420.40">
    <property type="match status" value="2"/>
</dbReference>
<dbReference type="InterPro" id="IPR018181">
    <property type="entry name" value="Heat_shock_70_CS"/>
</dbReference>
<dbReference type="InterPro" id="IPR043129">
    <property type="entry name" value="ATPase_NBD"/>
</dbReference>
<reference evidence="3 4" key="1">
    <citation type="journal article" date="2018" name="Front. Plant Sci.">
        <title>Red Clover (Trifolium pratense) and Zigzag Clover (T. medium) - A Picture of Genomic Similarities and Differences.</title>
        <authorList>
            <person name="Dluhosova J."/>
            <person name="Istvanek J."/>
            <person name="Nedelnik J."/>
            <person name="Repkova J."/>
        </authorList>
    </citation>
    <scope>NUCLEOTIDE SEQUENCE [LARGE SCALE GENOMIC DNA]</scope>
    <source>
        <strain evidence="4">cv. 10/8</strain>
        <tissue evidence="3">Leaf</tissue>
    </source>
</reference>
<dbReference type="InterPro" id="IPR013126">
    <property type="entry name" value="Hsp_70_fam"/>
</dbReference>
<dbReference type="Gene3D" id="3.90.640.10">
    <property type="entry name" value="Actin, Chain A, domain 4"/>
    <property type="match status" value="1"/>
</dbReference>
<protein>
    <submittedName>
        <fullName evidence="3">Heat-shock protein</fullName>
    </submittedName>
</protein>
<evidence type="ECO:0000313" key="3">
    <source>
        <dbReference type="EMBL" id="MCI48412.1"/>
    </source>
</evidence>
<dbReference type="GO" id="GO:0140662">
    <property type="term" value="F:ATP-dependent protein folding chaperone"/>
    <property type="evidence" value="ECO:0007669"/>
    <property type="project" value="InterPro"/>
</dbReference>
<keyword evidence="4" id="KW-1185">Reference proteome</keyword>
<sequence length="74" mass="8137">MRIINEPTAAALSYGIQKRGNFVGKRNVFIFDLGGGTFDVSLLTLKDDSFEVKATAGDTHLGGEDFDNRMVNHF</sequence>
<feature type="non-terminal residue" evidence="3">
    <location>
        <position position="74"/>
    </location>
</feature>
<dbReference type="SUPFAM" id="SSF53067">
    <property type="entry name" value="Actin-like ATPase domain"/>
    <property type="match status" value="1"/>
</dbReference>
<organism evidence="3 4">
    <name type="scientific">Trifolium medium</name>
    <dbReference type="NCBI Taxonomy" id="97028"/>
    <lineage>
        <taxon>Eukaryota</taxon>
        <taxon>Viridiplantae</taxon>
        <taxon>Streptophyta</taxon>
        <taxon>Embryophyta</taxon>
        <taxon>Tracheophyta</taxon>
        <taxon>Spermatophyta</taxon>
        <taxon>Magnoliopsida</taxon>
        <taxon>eudicotyledons</taxon>
        <taxon>Gunneridae</taxon>
        <taxon>Pentapetalae</taxon>
        <taxon>rosids</taxon>
        <taxon>fabids</taxon>
        <taxon>Fabales</taxon>
        <taxon>Fabaceae</taxon>
        <taxon>Papilionoideae</taxon>
        <taxon>50 kb inversion clade</taxon>
        <taxon>NPAAA clade</taxon>
        <taxon>Hologalegina</taxon>
        <taxon>IRL clade</taxon>
        <taxon>Trifolieae</taxon>
        <taxon>Trifolium</taxon>
    </lineage>
</organism>
<dbReference type="PROSITE" id="PS00329">
    <property type="entry name" value="HSP70_2"/>
    <property type="match status" value="1"/>
</dbReference>
<name>A0A392SIY6_9FABA</name>
<evidence type="ECO:0000256" key="2">
    <source>
        <dbReference type="ARBA" id="ARBA00022840"/>
    </source>
</evidence>
<comment type="caution">
    <text evidence="3">The sequence shown here is derived from an EMBL/GenBank/DDBJ whole genome shotgun (WGS) entry which is preliminary data.</text>
</comment>
<keyword evidence="2" id="KW-0067">ATP-binding</keyword>
<dbReference type="EMBL" id="LXQA010386346">
    <property type="protein sequence ID" value="MCI48412.1"/>
    <property type="molecule type" value="Genomic_DNA"/>
</dbReference>
<dbReference type="Proteomes" id="UP000265520">
    <property type="component" value="Unassembled WGS sequence"/>
</dbReference>
<proteinExistence type="predicted"/>
<dbReference type="PANTHER" id="PTHR19375">
    <property type="entry name" value="HEAT SHOCK PROTEIN 70KDA"/>
    <property type="match status" value="1"/>
</dbReference>
<accession>A0A392SIY6</accession>
<dbReference type="AlphaFoldDB" id="A0A392SIY6"/>
<evidence type="ECO:0000256" key="1">
    <source>
        <dbReference type="ARBA" id="ARBA00022741"/>
    </source>
</evidence>
<dbReference type="GO" id="GO:0005524">
    <property type="term" value="F:ATP binding"/>
    <property type="evidence" value="ECO:0007669"/>
    <property type="project" value="UniProtKB-KW"/>
</dbReference>
<evidence type="ECO:0000313" key="4">
    <source>
        <dbReference type="Proteomes" id="UP000265520"/>
    </source>
</evidence>